<dbReference type="InterPro" id="IPR011990">
    <property type="entry name" value="TPR-like_helical_dom_sf"/>
</dbReference>
<dbReference type="AlphaFoldDB" id="A0A0C3BE93"/>
<evidence type="ECO:0000256" key="1">
    <source>
        <dbReference type="SAM" id="MobiDB-lite"/>
    </source>
</evidence>
<gene>
    <name evidence="2" type="ORF">M408DRAFT_22656</name>
</gene>
<feature type="region of interest" description="Disordered" evidence="1">
    <location>
        <begin position="989"/>
        <end position="1009"/>
    </location>
</feature>
<dbReference type="PANTHER" id="PTHR46082:SF11">
    <property type="entry name" value="AAA+ ATPASE DOMAIN-CONTAINING PROTEIN-RELATED"/>
    <property type="match status" value="1"/>
</dbReference>
<evidence type="ECO:0000313" key="3">
    <source>
        <dbReference type="Proteomes" id="UP000054097"/>
    </source>
</evidence>
<dbReference type="OrthoDB" id="771227at2759"/>
<organism evidence="2 3">
    <name type="scientific">Serendipita vermifera MAFF 305830</name>
    <dbReference type="NCBI Taxonomy" id="933852"/>
    <lineage>
        <taxon>Eukaryota</taxon>
        <taxon>Fungi</taxon>
        <taxon>Dikarya</taxon>
        <taxon>Basidiomycota</taxon>
        <taxon>Agaricomycotina</taxon>
        <taxon>Agaricomycetes</taxon>
        <taxon>Sebacinales</taxon>
        <taxon>Serendipitaceae</taxon>
        <taxon>Serendipita</taxon>
    </lineage>
</organism>
<sequence>MESEASSDSTFESRHIKLVLYGPKSQITIQRIRVHPTTTYQEVRNKLTLTIQSRVIVLHAEYSPRPYWVESNPERLIEPTCRTLYAVDTSNHSRYLIGVVRQKDLDYPVAIFDTLNGTPLNISQMIVTSLPELADKMRLVTYHGSEEDVQGNPYNYEFVRQNEASSFPTVFRIDIDELTWNFANFPEIRVPPLLHVLLVHCKDLVQRSYDLSAFSLQMIHVSGALLHLVISLAAEVHLALQDDHTDEDAFMVAEEVLQTSPLITDNLHKQLYSMQQILAYIQNGHGSQDEIRQEIIRVFCALCGEYPGAAFVRHSWKAFESLAIIDNEEATRSHDRPDTTLSIPFENPPDSFSSLEVGAKHLEARADVLHTHLNKLEEHDPKMFDTMRTLASIYSTLGKYSETEVLQTKIYDGLSKYLGEEHSESLSSMLSLASTYCMRCRYVEAEKHQFKVLKVLSKNLGEEHPDTLSVTAKLALTYSALHNPEIAKKLQHNVLRAMKKRLAVASLDIAPHNLTFAKRSYTKGQYFEAEMLQVEELENLKTSSTASNHDILPATFDLALTFSALGCHSKATALTDALLEYSTDTPGKVAFDPFESALDLASAYNARGNFSKAEELRVDVLDRLTNRNEKNAKQDPKTLIAMLNLASSYEARGEYHLAEKMQVNALDGLIETLGNAHPEALRAKLDLALTYYTLGRYGQAEQLQRAALDVLRENLGQHHPYTQRAVHNLSLTYAITGRYAIAQDYQSSALDGFKKQLGDAHVDTYTAMLDLATTYRMRSNYSGAFTLEENALNGLKQILHEPHHLCLSAMLRLALTYGAQGRHSKAENLQFDAMSDLKVILGESHPRTLVAMRDLASTYSALGRRRHSDAESLQEVALSGLTKHFGDHHPDSIITMLNLDLTRKALGFSSATRELQIRITKALEGAPELQHVGVLSAMGKLISSYKTREATKLGSTIKNIQIAMETTGAPYYTLASLFAVMEPADRGLDSDIEMSDGEDDGLNSDMDNY</sequence>
<dbReference type="EMBL" id="KN824287">
    <property type="protein sequence ID" value="KIM29791.1"/>
    <property type="molecule type" value="Genomic_DNA"/>
</dbReference>
<proteinExistence type="predicted"/>
<protein>
    <recommendedName>
        <fullName evidence="4">TPR-like protein</fullName>
    </recommendedName>
</protein>
<accession>A0A0C3BE93</accession>
<dbReference type="InterPro" id="IPR053137">
    <property type="entry name" value="NLR-like"/>
</dbReference>
<dbReference type="STRING" id="933852.A0A0C3BE93"/>
<evidence type="ECO:0008006" key="4">
    <source>
        <dbReference type="Google" id="ProtNLM"/>
    </source>
</evidence>
<dbReference type="Pfam" id="PF13424">
    <property type="entry name" value="TPR_12"/>
    <property type="match status" value="4"/>
</dbReference>
<dbReference type="HOGENOM" id="CLU_298120_0_0_1"/>
<keyword evidence="3" id="KW-1185">Reference proteome</keyword>
<dbReference type="SUPFAM" id="SSF48452">
    <property type="entry name" value="TPR-like"/>
    <property type="match status" value="4"/>
</dbReference>
<dbReference type="Proteomes" id="UP000054097">
    <property type="component" value="Unassembled WGS sequence"/>
</dbReference>
<dbReference type="PANTHER" id="PTHR46082">
    <property type="entry name" value="ATP/GTP-BINDING PROTEIN-RELATED"/>
    <property type="match status" value="1"/>
</dbReference>
<reference evidence="2 3" key="1">
    <citation type="submission" date="2014-04" db="EMBL/GenBank/DDBJ databases">
        <authorList>
            <consortium name="DOE Joint Genome Institute"/>
            <person name="Kuo A."/>
            <person name="Zuccaro A."/>
            <person name="Kohler A."/>
            <person name="Nagy L.G."/>
            <person name="Floudas D."/>
            <person name="Copeland A."/>
            <person name="Barry K.W."/>
            <person name="Cichocki N."/>
            <person name="Veneault-Fourrey C."/>
            <person name="LaButti K."/>
            <person name="Lindquist E.A."/>
            <person name="Lipzen A."/>
            <person name="Lundell T."/>
            <person name="Morin E."/>
            <person name="Murat C."/>
            <person name="Sun H."/>
            <person name="Tunlid A."/>
            <person name="Henrissat B."/>
            <person name="Grigoriev I.V."/>
            <person name="Hibbett D.S."/>
            <person name="Martin F."/>
            <person name="Nordberg H.P."/>
            <person name="Cantor M.N."/>
            <person name="Hua S.X."/>
        </authorList>
    </citation>
    <scope>NUCLEOTIDE SEQUENCE [LARGE SCALE GENOMIC DNA]</scope>
    <source>
        <strain evidence="2 3">MAFF 305830</strain>
    </source>
</reference>
<evidence type="ECO:0000313" key="2">
    <source>
        <dbReference type="EMBL" id="KIM29791.1"/>
    </source>
</evidence>
<dbReference type="Gene3D" id="1.25.40.10">
    <property type="entry name" value="Tetratricopeptide repeat domain"/>
    <property type="match status" value="3"/>
</dbReference>
<feature type="compositionally biased region" description="Acidic residues" evidence="1">
    <location>
        <begin position="990"/>
        <end position="1009"/>
    </location>
</feature>
<reference evidence="3" key="2">
    <citation type="submission" date="2015-01" db="EMBL/GenBank/DDBJ databases">
        <title>Evolutionary Origins and Diversification of the Mycorrhizal Mutualists.</title>
        <authorList>
            <consortium name="DOE Joint Genome Institute"/>
            <consortium name="Mycorrhizal Genomics Consortium"/>
            <person name="Kohler A."/>
            <person name="Kuo A."/>
            <person name="Nagy L.G."/>
            <person name="Floudas D."/>
            <person name="Copeland A."/>
            <person name="Barry K.W."/>
            <person name="Cichocki N."/>
            <person name="Veneault-Fourrey C."/>
            <person name="LaButti K."/>
            <person name="Lindquist E.A."/>
            <person name="Lipzen A."/>
            <person name="Lundell T."/>
            <person name="Morin E."/>
            <person name="Murat C."/>
            <person name="Riley R."/>
            <person name="Ohm R."/>
            <person name="Sun H."/>
            <person name="Tunlid A."/>
            <person name="Henrissat B."/>
            <person name="Grigoriev I.V."/>
            <person name="Hibbett D.S."/>
            <person name="Martin F."/>
        </authorList>
    </citation>
    <scope>NUCLEOTIDE SEQUENCE [LARGE SCALE GENOMIC DNA]</scope>
    <source>
        <strain evidence="3">MAFF 305830</strain>
    </source>
</reference>
<name>A0A0C3BE93_SERVB</name>